<dbReference type="OrthoDB" id="370884at2759"/>
<protein>
    <submittedName>
        <fullName evidence="2">Uncharacterized protein</fullName>
    </submittedName>
</protein>
<dbReference type="VEuPathDB" id="FungiDB:LEMA_P085770.1"/>
<proteinExistence type="predicted"/>
<feature type="compositionally biased region" description="Polar residues" evidence="1">
    <location>
        <begin position="1"/>
        <end position="19"/>
    </location>
</feature>
<sequence>MSFVNNSRMSVYSTASTSAPRPGNPPSQTSTTTLLNTLNSAYKHGQAYNLEASTSLVVNTWVNSKTIVNDRIGGTVDLELGRKAWEHARRRAEDGCIVLA</sequence>
<evidence type="ECO:0000256" key="1">
    <source>
        <dbReference type="SAM" id="MobiDB-lite"/>
    </source>
</evidence>
<feature type="region of interest" description="Disordered" evidence="1">
    <location>
        <begin position="1"/>
        <end position="32"/>
    </location>
</feature>
<reference evidence="3" key="1">
    <citation type="journal article" date="2011" name="Nat. Commun.">
        <title>Effector diversification within compartments of the Leptosphaeria maculans genome affected by Repeat-Induced Point mutations.</title>
        <authorList>
            <person name="Rouxel T."/>
            <person name="Grandaubert J."/>
            <person name="Hane J.K."/>
            <person name="Hoede C."/>
            <person name="van de Wouw A.P."/>
            <person name="Couloux A."/>
            <person name="Dominguez V."/>
            <person name="Anthouard V."/>
            <person name="Bally P."/>
            <person name="Bourras S."/>
            <person name="Cozijnsen A.J."/>
            <person name="Ciuffetti L.M."/>
            <person name="Degrave A."/>
            <person name="Dilmaghani A."/>
            <person name="Duret L."/>
            <person name="Fudal I."/>
            <person name="Goodwin S.B."/>
            <person name="Gout L."/>
            <person name="Glaser N."/>
            <person name="Linglin J."/>
            <person name="Kema G.H.J."/>
            <person name="Lapalu N."/>
            <person name="Lawrence C.B."/>
            <person name="May K."/>
            <person name="Meyer M."/>
            <person name="Ollivier B."/>
            <person name="Poulain J."/>
            <person name="Schoch C.L."/>
            <person name="Simon A."/>
            <person name="Spatafora J.W."/>
            <person name="Stachowiak A."/>
            <person name="Turgeon B.G."/>
            <person name="Tyler B.M."/>
            <person name="Vincent D."/>
            <person name="Weissenbach J."/>
            <person name="Amselem J."/>
            <person name="Quesneville H."/>
            <person name="Oliver R.P."/>
            <person name="Wincker P."/>
            <person name="Balesdent M.-H."/>
            <person name="Howlett B.J."/>
        </authorList>
    </citation>
    <scope>NUCLEOTIDE SEQUENCE [LARGE SCALE GENOMIC DNA]</scope>
    <source>
        <strain evidence="3">JN3 / isolate v23.1.3 / race Av1-4-5-6-7-8</strain>
    </source>
</reference>
<dbReference type="AlphaFoldDB" id="E5A6U3"/>
<name>E5A6U3_LEPMJ</name>
<dbReference type="Proteomes" id="UP000002668">
    <property type="component" value="Genome"/>
</dbReference>
<dbReference type="HOGENOM" id="CLU_2326499_0_0_1"/>
<dbReference type="InParanoid" id="E5A6U3"/>
<keyword evidence="3" id="KW-1185">Reference proteome</keyword>
<dbReference type="STRING" id="985895.E5A6U3"/>
<dbReference type="eggNOG" id="KOG2571">
    <property type="taxonomic scope" value="Eukaryota"/>
</dbReference>
<accession>E5A6U3</accession>
<evidence type="ECO:0000313" key="3">
    <source>
        <dbReference type="Proteomes" id="UP000002668"/>
    </source>
</evidence>
<evidence type="ECO:0000313" key="2">
    <source>
        <dbReference type="EMBL" id="CBX99338.1"/>
    </source>
</evidence>
<organism evidence="2 3">
    <name type="scientific">Leptosphaeria maculans (strain JN3 / isolate v23.1.3 / race Av1-4-5-6-7-8)</name>
    <name type="common">Blackleg fungus</name>
    <name type="synonym">Phoma lingam</name>
    <dbReference type="NCBI Taxonomy" id="985895"/>
    <lineage>
        <taxon>Eukaryota</taxon>
        <taxon>Fungi</taxon>
        <taxon>Dikarya</taxon>
        <taxon>Ascomycota</taxon>
        <taxon>Pezizomycotina</taxon>
        <taxon>Dothideomycetes</taxon>
        <taxon>Pleosporomycetidae</taxon>
        <taxon>Pleosporales</taxon>
        <taxon>Pleosporineae</taxon>
        <taxon>Leptosphaeriaceae</taxon>
        <taxon>Plenodomus</taxon>
        <taxon>Plenodomus lingam/Leptosphaeria maculans species complex</taxon>
    </lineage>
</organism>
<gene>
    <name evidence="2" type="ORF">LEMA_P085770.1</name>
</gene>
<dbReference type="EMBL" id="FP929135">
    <property type="protein sequence ID" value="CBX99338.1"/>
    <property type="molecule type" value="Genomic_DNA"/>
</dbReference>